<dbReference type="Proteomes" id="UP001231518">
    <property type="component" value="Chromosome 32"/>
</dbReference>
<dbReference type="PANTHER" id="PTHR37984">
    <property type="entry name" value="PROTEIN CBG26694"/>
    <property type="match status" value="1"/>
</dbReference>
<dbReference type="InterPro" id="IPR001584">
    <property type="entry name" value="Integrase_cat-core"/>
</dbReference>
<sequence length="445" mass="51594">MLRNTNCIRIFSKSRNLMYMPENSSIYVNYESLSASSRDELSKDIVTFCIENGIKEVIILKNRYNVDFITRMAKYLKENRSSICGDFKMCVVKDLQRVEAKDERKVILNDFHILPTSGHAGIRRMVNNIKKYYYWPSIEKDVVEYVSKCDKCKKQKFSRHTKEPMTITTTASTSFEKIYLDIVGPIDRDERGNVYILTLQCELTKFVEAYPLKNKSANEVAKALAENFVLRYGIPQTIATDRGSEFISKVMVELCNILGINKILSTSYHHESIGSLENVHKTLGAYLRIQTNNNPSSWSSWIPYWCFSYNTTVNTVTKYKPYELVFGKICMLPSNLQGESVEPLYNFDDYPLEFKYRLQRAQNDAKENLIASKLARKHCYDKNLNSITYKEGDLILVKNEIGNKLECIYNGPFEVVKDESPNVIVKYKNKIDVIHKNRTKLYCKS</sequence>
<accession>A0AAD7YAK2</accession>
<keyword evidence="4" id="KW-1185">Reference proteome</keyword>
<dbReference type="GO" id="GO:0015074">
    <property type="term" value="P:DNA integration"/>
    <property type="evidence" value="ECO:0007669"/>
    <property type="project" value="InterPro"/>
</dbReference>
<dbReference type="PROSITE" id="PS50994">
    <property type="entry name" value="INTEGRASE"/>
    <property type="match status" value="1"/>
</dbReference>
<dbReference type="InterPro" id="IPR050951">
    <property type="entry name" value="Retrovirus_Pol_polyprotein"/>
</dbReference>
<dbReference type="EC" id="2.7.7.49" evidence="1"/>
<dbReference type="FunFam" id="3.30.420.10:FF:000032">
    <property type="entry name" value="Retrovirus-related Pol polyprotein from transposon 297-like Protein"/>
    <property type="match status" value="1"/>
</dbReference>
<evidence type="ECO:0000313" key="4">
    <source>
        <dbReference type="Proteomes" id="UP001231518"/>
    </source>
</evidence>
<dbReference type="AlphaFoldDB" id="A0AAD7YAK2"/>
<dbReference type="Pfam" id="PF17921">
    <property type="entry name" value="Integrase_H2C2"/>
    <property type="match status" value="1"/>
</dbReference>
<dbReference type="GO" id="GO:0003964">
    <property type="term" value="F:RNA-directed DNA polymerase activity"/>
    <property type="evidence" value="ECO:0007669"/>
    <property type="project" value="UniProtKB-EC"/>
</dbReference>
<feature type="domain" description="Integrase catalytic" evidence="2">
    <location>
        <begin position="160"/>
        <end position="329"/>
    </location>
</feature>
<dbReference type="FunFam" id="1.10.340.70:FF:000001">
    <property type="entry name" value="Retrovirus-related Pol polyprotein from transposon gypsy-like Protein"/>
    <property type="match status" value="1"/>
</dbReference>
<name>A0AAD7YAK2_MYTSE</name>
<dbReference type="InterPro" id="IPR041588">
    <property type="entry name" value="Integrase_H2C2"/>
</dbReference>
<dbReference type="SUPFAM" id="SSF53098">
    <property type="entry name" value="Ribonuclease H-like"/>
    <property type="match status" value="1"/>
</dbReference>
<evidence type="ECO:0000259" key="2">
    <source>
        <dbReference type="PROSITE" id="PS50994"/>
    </source>
</evidence>
<dbReference type="Pfam" id="PF00665">
    <property type="entry name" value="rve"/>
    <property type="match status" value="1"/>
</dbReference>
<organism evidence="3 4">
    <name type="scientific">Mythimna separata</name>
    <name type="common">Oriental armyworm</name>
    <name type="synonym">Pseudaletia separata</name>
    <dbReference type="NCBI Taxonomy" id="271217"/>
    <lineage>
        <taxon>Eukaryota</taxon>
        <taxon>Metazoa</taxon>
        <taxon>Ecdysozoa</taxon>
        <taxon>Arthropoda</taxon>
        <taxon>Hexapoda</taxon>
        <taxon>Insecta</taxon>
        <taxon>Pterygota</taxon>
        <taxon>Neoptera</taxon>
        <taxon>Endopterygota</taxon>
        <taxon>Lepidoptera</taxon>
        <taxon>Glossata</taxon>
        <taxon>Ditrysia</taxon>
        <taxon>Noctuoidea</taxon>
        <taxon>Noctuidae</taxon>
        <taxon>Noctuinae</taxon>
        <taxon>Hadenini</taxon>
        <taxon>Mythimna</taxon>
    </lineage>
</organism>
<dbReference type="EMBL" id="JARGEI010000025">
    <property type="protein sequence ID" value="KAJ8708901.1"/>
    <property type="molecule type" value="Genomic_DNA"/>
</dbReference>
<dbReference type="PANTHER" id="PTHR37984:SF15">
    <property type="entry name" value="INTEGRASE CATALYTIC DOMAIN-CONTAINING PROTEIN"/>
    <property type="match status" value="1"/>
</dbReference>
<protein>
    <recommendedName>
        <fullName evidence="1">RNA-directed DNA polymerase</fullName>
        <ecNumber evidence="1">2.7.7.49</ecNumber>
    </recommendedName>
</protein>
<reference evidence="3" key="1">
    <citation type="submission" date="2023-03" db="EMBL/GenBank/DDBJ databases">
        <title>Chromosome-level genomes of two armyworms, Mythimna separata and Mythimna loreyi, provide insights into the biosynthesis and reception of sex pheromones.</title>
        <authorList>
            <person name="Zhao H."/>
        </authorList>
    </citation>
    <scope>NUCLEOTIDE SEQUENCE</scope>
    <source>
        <strain evidence="3">BeijingLab</strain>
        <tissue evidence="3">Pupa</tissue>
    </source>
</reference>
<dbReference type="InterPro" id="IPR036397">
    <property type="entry name" value="RNaseH_sf"/>
</dbReference>
<evidence type="ECO:0000256" key="1">
    <source>
        <dbReference type="ARBA" id="ARBA00012493"/>
    </source>
</evidence>
<proteinExistence type="predicted"/>
<dbReference type="Gene3D" id="1.10.340.70">
    <property type="match status" value="1"/>
</dbReference>
<dbReference type="GO" id="GO:0003676">
    <property type="term" value="F:nucleic acid binding"/>
    <property type="evidence" value="ECO:0007669"/>
    <property type="project" value="InterPro"/>
</dbReference>
<comment type="caution">
    <text evidence="3">The sequence shown here is derived from an EMBL/GenBank/DDBJ whole genome shotgun (WGS) entry which is preliminary data.</text>
</comment>
<gene>
    <name evidence="3" type="ORF">PYW07_013505</name>
</gene>
<dbReference type="Gene3D" id="3.30.420.10">
    <property type="entry name" value="Ribonuclease H-like superfamily/Ribonuclease H"/>
    <property type="match status" value="1"/>
</dbReference>
<evidence type="ECO:0000313" key="3">
    <source>
        <dbReference type="EMBL" id="KAJ8708901.1"/>
    </source>
</evidence>
<dbReference type="InterPro" id="IPR012337">
    <property type="entry name" value="RNaseH-like_sf"/>
</dbReference>